<dbReference type="InterPro" id="IPR002182">
    <property type="entry name" value="NB-ARC"/>
</dbReference>
<protein>
    <submittedName>
        <fullName evidence="8">Disease resistance protein</fullName>
    </submittedName>
</protein>
<proteinExistence type="inferred from homology"/>
<dbReference type="SMART" id="SM00382">
    <property type="entry name" value="AAA"/>
    <property type="match status" value="1"/>
</dbReference>
<dbReference type="Pfam" id="PF23247">
    <property type="entry name" value="LRR_RPS2"/>
    <property type="match status" value="1"/>
</dbReference>
<evidence type="ECO:0000256" key="6">
    <source>
        <dbReference type="SAM" id="MobiDB-lite"/>
    </source>
</evidence>
<keyword evidence="5" id="KW-0067">ATP-binding</keyword>
<dbReference type="SUPFAM" id="SSF52058">
    <property type="entry name" value="L domain-like"/>
    <property type="match status" value="1"/>
</dbReference>
<evidence type="ECO:0000256" key="1">
    <source>
        <dbReference type="ARBA" id="ARBA00008894"/>
    </source>
</evidence>
<dbReference type="InterPro" id="IPR032675">
    <property type="entry name" value="LRR_dom_sf"/>
</dbReference>
<dbReference type="InterPro" id="IPR050905">
    <property type="entry name" value="Plant_NBS-LRR"/>
</dbReference>
<dbReference type="InterPro" id="IPR042197">
    <property type="entry name" value="Apaf_helical"/>
</dbReference>
<keyword evidence="2" id="KW-0433">Leucine-rich repeat</keyword>
<evidence type="ECO:0000256" key="2">
    <source>
        <dbReference type="ARBA" id="ARBA00022614"/>
    </source>
</evidence>
<dbReference type="InterPro" id="IPR057135">
    <property type="entry name" value="At4g27190-like_LRR"/>
</dbReference>
<accession>A0ABD1FXI8</accession>
<evidence type="ECO:0000256" key="5">
    <source>
        <dbReference type="ARBA" id="ARBA00022840"/>
    </source>
</evidence>
<comment type="caution">
    <text evidence="8">The sequence shown here is derived from an EMBL/GenBank/DDBJ whole genome shotgun (WGS) entry which is preliminary data.</text>
</comment>
<reference evidence="8 9" key="1">
    <citation type="submission" date="2024-06" db="EMBL/GenBank/DDBJ databases">
        <title>A chromosome level genome sequence of Diviner's sage (Salvia divinorum).</title>
        <authorList>
            <person name="Ford S.A."/>
            <person name="Ro D.-K."/>
            <person name="Ness R.W."/>
            <person name="Phillips M.A."/>
        </authorList>
    </citation>
    <scope>NUCLEOTIDE SEQUENCE [LARGE SCALE GENOMIC DNA]</scope>
    <source>
        <strain evidence="8">SAF-2024a</strain>
        <tissue evidence="8">Leaf</tissue>
    </source>
</reference>
<dbReference type="Gene3D" id="3.40.50.300">
    <property type="entry name" value="P-loop containing nucleotide triphosphate hydrolases"/>
    <property type="match status" value="1"/>
</dbReference>
<dbReference type="Gene3D" id="3.80.10.10">
    <property type="entry name" value="Ribonuclease Inhibitor"/>
    <property type="match status" value="1"/>
</dbReference>
<feature type="compositionally biased region" description="Polar residues" evidence="6">
    <location>
        <begin position="1058"/>
        <end position="1071"/>
    </location>
</feature>
<dbReference type="PRINTS" id="PR00364">
    <property type="entry name" value="DISEASERSIST"/>
</dbReference>
<evidence type="ECO:0000313" key="9">
    <source>
        <dbReference type="Proteomes" id="UP001567538"/>
    </source>
</evidence>
<evidence type="ECO:0000256" key="4">
    <source>
        <dbReference type="ARBA" id="ARBA00022821"/>
    </source>
</evidence>
<dbReference type="InterPro" id="IPR003593">
    <property type="entry name" value="AAA+_ATPase"/>
</dbReference>
<feature type="region of interest" description="Disordered" evidence="6">
    <location>
        <begin position="1040"/>
        <end position="1079"/>
    </location>
</feature>
<evidence type="ECO:0000313" key="8">
    <source>
        <dbReference type="EMBL" id="KAL1535643.1"/>
    </source>
</evidence>
<feature type="region of interest" description="Disordered" evidence="6">
    <location>
        <begin position="1096"/>
        <end position="1117"/>
    </location>
</feature>
<dbReference type="PANTHER" id="PTHR33463">
    <property type="entry name" value="NB-ARC DOMAIN-CONTAINING PROTEIN-RELATED"/>
    <property type="match status" value="1"/>
</dbReference>
<feature type="compositionally biased region" description="Basic and acidic residues" evidence="6">
    <location>
        <begin position="1046"/>
        <end position="1056"/>
    </location>
</feature>
<organism evidence="8 9">
    <name type="scientific">Salvia divinorum</name>
    <name type="common">Maria pastora</name>
    <name type="synonym">Diviner's sage</name>
    <dbReference type="NCBI Taxonomy" id="28513"/>
    <lineage>
        <taxon>Eukaryota</taxon>
        <taxon>Viridiplantae</taxon>
        <taxon>Streptophyta</taxon>
        <taxon>Embryophyta</taxon>
        <taxon>Tracheophyta</taxon>
        <taxon>Spermatophyta</taxon>
        <taxon>Magnoliopsida</taxon>
        <taxon>eudicotyledons</taxon>
        <taxon>Gunneridae</taxon>
        <taxon>Pentapetalae</taxon>
        <taxon>asterids</taxon>
        <taxon>lamiids</taxon>
        <taxon>Lamiales</taxon>
        <taxon>Lamiaceae</taxon>
        <taxon>Nepetoideae</taxon>
        <taxon>Mentheae</taxon>
        <taxon>Salviinae</taxon>
        <taxon>Salvia</taxon>
        <taxon>Salvia subgen. Calosphace</taxon>
    </lineage>
</organism>
<dbReference type="AlphaFoldDB" id="A0ABD1FXI8"/>
<dbReference type="Gene3D" id="1.10.8.430">
    <property type="entry name" value="Helical domain of apoptotic protease-activating factors"/>
    <property type="match status" value="1"/>
</dbReference>
<sequence>MVYEVSKVVLHASSTGYAPLKDMFSYMMDKTEFVKNLEDNLTKIIRELATFYSRKEKVDRRLDAAVSEEKSGEYDVLVKQMEFHHKRYNEFVNKYQRYCQDLPNFEIHDVSSATKVMDVVQKRKPTIKTRKFFKLATLSKKINELLNEISLVSGKMEPGNVLRDKKIEPIQVKYDDIDLPSSNEYVNKIIRYLNEDENRRVGILGPIGVGKTTIMKKLNNQLKHSSASSCGMTVRTKFDFVIWIDCQKQYEAEDDVVEGIQDVIMGRLKLKGEEAKSIEQNAEIISNFICDRNYLLLIDQVSSTINLDEVGAHKNHKFGRVVLASSNKKVISPMIDQQVEIKPLSDIDAMKLFLEVNGKVNDSRVKLIARNIVKSCGGLPLVIKLVAYHLKGQKDEQVWSDVKRILQSETKDKLRKLEGVGHAYKLAYDKLETSQKKCLLFVTLFTSDQKIYKDYLVECWNAERFLELDVPELRAARERGATTLRELTDQYLLEDHSDKHVKMPEYFRRVVVEQEYPGENDCISWMPQKIQPLTDETWRTVRRMSLIRCKSKLPSKPISDNMSTLLMQCYRDLVTLGDMFFENMQKLLILDLHKANIESLPTSTSSLVSLRCLYLNDCRRLAMLPPKVEKLKKLELIDIRGTSIRSLPSEIGDMFHLRCLRISFCQTGCNRNGKCKEVEMMIPYNTISRLHRLEELTIEAGCCNQAWNSIAEQIVIDVACLEKLSTLNFHFPNVTTLELFVAQSKSLKNTDTHWSTNTLRSFKISIGCYDTGHPYGSEISGISPEPERMLRFSTGEEISSVKELLRQANSFELVGHEGVVSLSDFNLRNVGALKVCVVESCRNMTTFVDGFRINEQMEIIEESDCVVLQCLEKLYLFELQRLQSIWNGSVCLGSLANLKELTLFGCPELTTILNHEQATTLSSLEYVKVENCSEVVEIINDNIAADNVDLSNMLNKVKTVDLVDLPKLRSICKTTTSMGWRSLVKIAIISCNGLRDIHLSLRNADKLETVECEESWWIQFPEEQNKKNLPCHFIVTKQESANQGRHVGESSDHGRSTDPLTSNASVSNKYNGTVMPRNENEQFISGTSSGLHDMLKSSHGPGHVIHHSTNTDAPANEEASSLLVEKCSKLDFSISSH</sequence>
<dbReference type="Pfam" id="PF00931">
    <property type="entry name" value="NB-ARC"/>
    <property type="match status" value="1"/>
</dbReference>
<dbReference type="Proteomes" id="UP001567538">
    <property type="component" value="Unassembled WGS sequence"/>
</dbReference>
<keyword evidence="4" id="KW-0611">Plant defense</keyword>
<dbReference type="InterPro" id="IPR055414">
    <property type="entry name" value="LRR_R13L4/SHOC2-like"/>
</dbReference>
<keyword evidence="5" id="KW-0547">Nucleotide-binding</keyword>
<comment type="similarity">
    <text evidence="1">Belongs to the disease resistance NB-LRR family.</text>
</comment>
<dbReference type="PANTHER" id="PTHR33463:SF209">
    <property type="entry name" value="DISEASE RESISTANCE PROTEIN RPS2-LIKE"/>
    <property type="match status" value="1"/>
</dbReference>
<gene>
    <name evidence="8" type="ORF">AAHA92_28400</name>
</gene>
<feature type="domain" description="AAA+ ATPase" evidence="7">
    <location>
        <begin position="197"/>
        <end position="345"/>
    </location>
</feature>
<dbReference type="SUPFAM" id="SSF52540">
    <property type="entry name" value="P-loop containing nucleoside triphosphate hydrolases"/>
    <property type="match status" value="1"/>
</dbReference>
<dbReference type="Pfam" id="PF23598">
    <property type="entry name" value="LRR_14"/>
    <property type="match status" value="1"/>
</dbReference>
<keyword evidence="3" id="KW-0677">Repeat</keyword>
<dbReference type="GO" id="GO:0005524">
    <property type="term" value="F:ATP binding"/>
    <property type="evidence" value="ECO:0007669"/>
    <property type="project" value="UniProtKB-KW"/>
</dbReference>
<dbReference type="GO" id="GO:0006952">
    <property type="term" value="P:defense response"/>
    <property type="evidence" value="ECO:0007669"/>
    <property type="project" value="UniProtKB-KW"/>
</dbReference>
<dbReference type="InterPro" id="IPR027417">
    <property type="entry name" value="P-loop_NTPase"/>
</dbReference>
<name>A0ABD1FXI8_SALDI</name>
<dbReference type="EMBL" id="JBEAFC010000011">
    <property type="protein sequence ID" value="KAL1535643.1"/>
    <property type="molecule type" value="Genomic_DNA"/>
</dbReference>
<evidence type="ECO:0000256" key="3">
    <source>
        <dbReference type="ARBA" id="ARBA00022737"/>
    </source>
</evidence>
<evidence type="ECO:0000259" key="7">
    <source>
        <dbReference type="SMART" id="SM00382"/>
    </source>
</evidence>
<keyword evidence="9" id="KW-1185">Reference proteome</keyword>